<accession>A0ABR3DRR0</accession>
<keyword evidence="3" id="KW-1185">Reference proteome</keyword>
<dbReference type="Proteomes" id="UP001451303">
    <property type="component" value="Unassembled WGS sequence"/>
</dbReference>
<evidence type="ECO:0000313" key="3">
    <source>
        <dbReference type="Proteomes" id="UP001451303"/>
    </source>
</evidence>
<gene>
    <name evidence="2" type="ORF">QR685DRAFT_44825</name>
</gene>
<evidence type="ECO:0000313" key="2">
    <source>
        <dbReference type="EMBL" id="KAL0475355.1"/>
    </source>
</evidence>
<sequence length="155" mass="17379">MLLFLFGISITPSICILSFVNVLLPRILPSTLPATLPPPPPPPPIADPFSMRRFFHPSSSRSSLRAFSFSSRSSRSARRADSSLADSEDCSSSMVLSNLSTLSRMRVTSSWSCVFCLSLRSIWDCRSLTMRSTLRTERWDLLRSFSCSSSWDSSW</sequence>
<evidence type="ECO:0000256" key="1">
    <source>
        <dbReference type="SAM" id="MobiDB-lite"/>
    </source>
</evidence>
<dbReference type="EMBL" id="JAVLET010000001">
    <property type="protein sequence ID" value="KAL0475355.1"/>
    <property type="molecule type" value="Genomic_DNA"/>
</dbReference>
<feature type="compositionally biased region" description="Low complexity" evidence="1">
    <location>
        <begin position="58"/>
        <end position="74"/>
    </location>
</feature>
<organism evidence="2 3">
    <name type="scientific">Neurospora intermedia</name>
    <dbReference type="NCBI Taxonomy" id="5142"/>
    <lineage>
        <taxon>Eukaryota</taxon>
        <taxon>Fungi</taxon>
        <taxon>Dikarya</taxon>
        <taxon>Ascomycota</taxon>
        <taxon>Pezizomycotina</taxon>
        <taxon>Sordariomycetes</taxon>
        <taxon>Sordariomycetidae</taxon>
        <taxon>Sordariales</taxon>
        <taxon>Sordariaceae</taxon>
        <taxon>Neurospora</taxon>
    </lineage>
</organism>
<feature type="region of interest" description="Disordered" evidence="1">
    <location>
        <begin position="57"/>
        <end position="84"/>
    </location>
</feature>
<comment type="caution">
    <text evidence="2">The sequence shown here is derived from an EMBL/GenBank/DDBJ whole genome shotgun (WGS) entry which is preliminary data.</text>
</comment>
<protein>
    <recommendedName>
        <fullName evidence="4">Secreted protein</fullName>
    </recommendedName>
</protein>
<reference evidence="2 3" key="1">
    <citation type="submission" date="2023-09" db="EMBL/GenBank/DDBJ databases">
        <title>Multi-omics analysis of a traditional fermented food reveals byproduct-associated fungal strains for waste-to-food upcycling.</title>
        <authorList>
            <consortium name="Lawrence Berkeley National Laboratory"/>
            <person name="Rekdal V.M."/>
            <person name="Villalobos-Escobedo J.M."/>
            <person name="Rodriguez-Valeron N."/>
            <person name="Garcia M.O."/>
            <person name="Vasquez D.P."/>
            <person name="Damayanti I."/>
            <person name="Sorensen P.M."/>
            <person name="Baidoo E.E."/>
            <person name="De Carvalho A.C."/>
            <person name="Riley R."/>
            <person name="Lipzen A."/>
            <person name="He G."/>
            <person name="Yan M."/>
            <person name="Haridas S."/>
            <person name="Daum C."/>
            <person name="Yoshinaga Y."/>
            <person name="Ng V."/>
            <person name="Grigoriev I.V."/>
            <person name="Munk R."/>
            <person name="Nuraida L."/>
            <person name="Wijaya C.H."/>
            <person name="Morales P.-C."/>
            <person name="Keasling J.D."/>
        </authorList>
    </citation>
    <scope>NUCLEOTIDE SEQUENCE [LARGE SCALE GENOMIC DNA]</scope>
    <source>
        <strain evidence="2 3">FGSC 2613</strain>
    </source>
</reference>
<evidence type="ECO:0008006" key="4">
    <source>
        <dbReference type="Google" id="ProtNLM"/>
    </source>
</evidence>
<name>A0ABR3DRR0_NEUIN</name>
<proteinExistence type="predicted"/>